<evidence type="ECO:0000256" key="1">
    <source>
        <dbReference type="ARBA" id="ARBA00001974"/>
    </source>
</evidence>
<evidence type="ECO:0000313" key="19">
    <source>
        <dbReference type="EMBL" id="KIY44450.1"/>
    </source>
</evidence>
<keyword evidence="15" id="KW-0676">Redox-active center</keyword>
<comment type="subcellular location">
    <subcellularLocation>
        <location evidence="2">Endoplasmic reticulum membrane</location>
        <topology evidence="2">Peripheral membrane protein</topology>
        <orientation evidence="2">Lumenal side</orientation>
    </subcellularLocation>
</comment>
<keyword evidence="6" id="KW-0285">Flavoprotein</keyword>
<comment type="cofactor">
    <cofactor evidence="1 17">
        <name>FAD</name>
        <dbReference type="ChEBI" id="CHEBI:57692"/>
    </cofactor>
</comment>
<evidence type="ECO:0000256" key="15">
    <source>
        <dbReference type="ARBA" id="ARBA00023284"/>
    </source>
</evidence>
<keyword evidence="9 17" id="KW-0274">FAD</keyword>
<proteinExistence type="inferred from homology"/>
<evidence type="ECO:0000256" key="11">
    <source>
        <dbReference type="ARBA" id="ARBA00023002"/>
    </source>
</evidence>
<dbReference type="GO" id="GO:0034975">
    <property type="term" value="P:protein folding in endoplasmic reticulum"/>
    <property type="evidence" value="ECO:0007669"/>
    <property type="project" value="InterPro"/>
</dbReference>
<accession>A0A0D7A152</accession>
<evidence type="ECO:0000256" key="12">
    <source>
        <dbReference type="ARBA" id="ARBA00023136"/>
    </source>
</evidence>
<feature type="active site" description="Nucleophile" evidence="16">
    <location>
        <position position="326"/>
    </location>
</feature>
<evidence type="ECO:0000256" key="8">
    <source>
        <dbReference type="ARBA" id="ARBA00022824"/>
    </source>
</evidence>
<keyword evidence="13 18" id="KW-1015">Disulfide bond</keyword>
<feature type="non-terminal residue" evidence="19">
    <location>
        <position position="409"/>
    </location>
</feature>
<evidence type="ECO:0000313" key="20">
    <source>
        <dbReference type="Proteomes" id="UP000054144"/>
    </source>
</evidence>
<dbReference type="InterPro" id="IPR007266">
    <property type="entry name" value="Ero1"/>
</dbReference>
<comment type="subunit">
    <text evidence="4">May function both as a monomer and a homodimer.</text>
</comment>
<feature type="binding site" evidence="17">
    <location>
        <position position="202"/>
    </location>
    <ligand>
        <name>FAD</name>
        <dbReference type="ChEBI" id="CHEBI:57692"/>
    </ligand>
</feature>
<keyword evidence="14" id="KW-0325">Glycoprotein</keyword>
<dbReference type="AlphaFoldDB" id="A0A0D7A152"/>
<dbReference type="PANTHER" id="PTHR12613:SF0">
    <property type="entry name" value="ERO1-LIKE PROTEIN"/>
    <property type="match status" value="1"/>
</dbReference>
<evidence type="ECO:0000256" key="16">
    <source>
        <dbReference type="PIRSR" id="PIRSR017205-1"/>
    </source>
</evidence>
<feature type="disulfide bond" description="Redox-active" evidence="18">
    <location>
        <begin position="326"/>
        <end position="329"/>
    </location>
</feature>
<keyword evidence="12" id="KW-0472">Membrane</keyword>
<evidence type="ECO:0000256" key="10">
    <source>
        <dbReference type="ARBA" id="ARBA00022982"/>
    </source>
</evidence>
<evidence type="ECO:0000256" key="2">
    <source>
        <dbReference type="ARBA" id="ARBA00004367"/>
    </source>
</evidence>
<feature type="non-terminal residue" evidence="19">
    <location>
        <position position="1"/>
    </location>
</feature>
<dbReference type="OrthoDB" id="269384at2759"/>
<feature type="binding site" evidence="17">
    <location>
        <position position="145"/>
    </location>
    <ligand>
        <name>FAD</name>
        <dbReference type="ChEBI" id="CHEBI:57692"/>
    </ligand>
</feature>
<evidence type="ECO:0000256" key="6">
    <source>
        <dbReference type="ARBA" id="ARBA00022630"/>
    </source>
</evidence>
<feature type="binding site" evidence="17">
    <location>
        <position position="143"/>
    </location>
    <ligand>
        <name>FAD</name>
        <dbReference type="ChEBI" id="CHEBI:57692"/>
    </ligand>
</feature>
<dbReference type="Proteomes" id="UP000054144">
    <property type="component" value="Unassembled WGS sequence"/>
</dbReference>
<keyword evidence="7" id="KW-0732">Signal</keyword>
<evidence type="ECO:0000256" key="3">
    <source>
        <dbReference type="ARBA" id="ARBA00008277"/>
    </source>
</evidence>
<feature type="binding site" evidence="17">
    <location>
        <position position="156"/>
    </location>
    <ligand>
        <name>FAD</name>
        <dbReference type="ChEBI" id="CHEBI:57692"/>
    </ligand>
</feature>
<feature type="disulfide bond" description="Redox-active" evidence="18">
    <location>
        <begin position="75"/>
        <end position="80"/>
    </location>
</feature>
<keyword evidence="8" id="KW-0256">Endoplasmic reticulum</keyword>
<evidence type="ECO:0000256" key="18">
    <source>
        <dbReference type="PIRSR" id="PIRSR017205-3"/>
    </source>
</evidence>
<keyword evidence="20" id="KW-1185">Reference proteome</keyword>
<evidence type="ECO:0000256" key="14">
    <source>
        <dbReference type="ARBA" id="ARBA00023180"/>
    </source>
</evidence>
<comment type="similarity">
    <text evidence="3">Belongs to the EROs family.</text>
</comment>
<dbReference type="PANTHER" id="PTHR12613">
    <property type="entry name" value="ERO1-RELATED"/>
    <property type="match status" value="1"/>
</dbReference>
<evidence type="ECO:0000256" key="7">
    <source>
        <dbReference type="ARBA" id="ARBA00022729"/>
    </source>
</evidence>
<evidence type="ECO:0000256" key="5">
    <source>
        <dbReference type="ARBA" id="ARBA00022448"/>
    </source>
</evidence>
<reference evidence="19 20" key="1">
    <citation type="journal article" date="2015" name="Fungal Genet. Biol.">
        <title>Evolution of novel wood decay mechanisms in Agaricales revealed by the genome sequences of Fistulina hepatica and Cylindrobasidium torrendii.</title>
        <authorList>
            <person name="Floudas D."/>
            <person name="Held B.W."/>
            <person name="Riley R."/>
            <person name="Nagy L.G."/>
            <person name="Koehler G."/>
            <person name="Ransdell A.S."/>
            <person name="Younus H."/>
            <person name="Chow J."/>
            <person name="Chiniquy J."/>
            <person name="Lipzen A."/>
            <person name="Tritt A."/>
            <person name="Sun H."/>
            <person name="Haridas S."/>
            <person name="LaButti K."/>
            <person name="Ohm R.A."/>
            <person name="Kues U."/>
            <person name="Blanchette R.A."/>
            <person name="Grigoriev I.V."/>
            <person name="Minto R.E."/>
            <person name="Hibbett D.S."/>
        </authorList>
    </citation>
    <scope>NUCLEOTIDE SEQUENCE [LARGE SCALE GENOMIC DNA]</scope>
    <source>
        <strain evidence="19 20">ATCC 64428</strain>
    </source>
</reference>
<dbReference type="GO" id="GO:0071949">
    <property type="term" value="F:FAD binding"/>
    <property type="evidence" value="ECO:0007669"/>
    <property type="project" value="InterPro"/>
</dbReference>
<dbReference type="Pfam" id="PF04137">
    <property type="entry name" value="ERO1"/>
    <property type="match status" value="1"/>
</dbReference>
<dbReference type="GO" id="GO:0016972">
    <property type="term" value="F:thiol oxidase activity"/>
    <property type="evidence" value="ECO:0007669"/>
    <property type="project" value="InterPro"/>
</dbReference>
<dbReference type="EMBL" id="KN882092">
    <property type="protein sequence ID" value="KIY44450.1"/>
    <property type="molecule type" value="Genomic_DNA"/>
</dbReference>
<evidence type="ECO:0000256" key="17">
    <source>
        <dbReference type="PIRSR" id="PIRSR017205-2"/>
    </source>
</evidence>
<dbReference type="InterPro" id="IPR037192">
    <property type="entry name" value="ERO1-like_sf"/>
</dbReference>
<gene>
    <name evidence="19" type="ORF">FISHEDRAFT_27742</name>
</gene>
<dbReference type="GO" id="GO:0015035">
    <property type="term" value="F:protein-disulfide reductase activity"/>
    <property type="evidence" value="ECO:0007669"/>
    <property type="project" value="InterPro"/>
</dbReference>
<organism evidence="19 20">
    <name type="scientific">Fistulina hepatica ATCC 64428</name>
    <dbReference type="NCBI Taxonomy" id="1128425"/>
    <lineage>
        <taxon>Eukaryota</taxon>
        <taxon>Fungi</taxon>
        <taxon>Dikarya</taxon>
        <taxon>Basidiomycota</taxon>
        <taxon>Agaricomycotina</taxon>
        <taxon>Agaricomycetes</taxon>
        <taxon>Agaricomycetidae</taxon>
        <taxon>Agaricales</taxon>
        <taxon>Fistulinaceae</taxon>
        <taxon>Fistulina</taxon>
    </lineage>
</organism>
<keyword evidence="10" id="KW-0249">Electron transport</keyword>
<evidence type="ECO:0000256" key="4">
    <source>
        <dbReference type="ARBA" id="ARBA00011802"/>
    </source>
</evidence>
<keyword evidence="5" id="KW-0813">Transport</keyword>
<dbReference type="SUPFAM" id="SSF110019">
    <property type="entry name" value="ERO1-like"/>
    <property type="match status" value="1"/>
</dbReference>
<feature type="binding site" evidence="17">
    <location>
        <position position="199"/>
    </location>
    <ligand>
        <name>FAD</name>
        <dbReference type="ChEBI" id="CHEBI:57692"/>
    </ligand>
</feature>
<evidence type="ECO:0000256" key="13">
    <source>
        <dbReference type="ARBA" id="ARBA00023157"/>
    </source>
</evidence>
<name>A0A0D7A152_9AGAR</name>
<sequence>GQVQNVLERQPAEEPITCVLPTGPIEATLCDFETIDSVNEELFENVHALVETPGFKYFKADLYRTCPFWPEEGMCTEASCSITSIDESEVPEKWRVAALSKVKPVAVDDSHKLEGCYYRDSDFCFLDDENEGEYYDLSQIPERYTGYSGGDAARVWRAIYQENCFGLTELDFSPTAGGTLDLDDKEKCLEKRVYYKVISGLHASISTHICDEMLDLNTGEWKPDLKCFIYRVASHPERLHNMYFNAVLLLRAVSRLEPFVFDYCSSGTAEDDAETRLRLERVMSIAHKVGKFEENALFRGNDAKMLKEEFKSHFRNVTRIMDCTGCDKCRLWGKVQSMGLATALKILFEMDEQALNPRADSNLLQRSEVVALMNTVHRISESLHMVHRFRRMWRGTSATESEEMVSQVE</sequence>
<feature type="binding site" evidence="17">
    <location>
        <position position="231"/>
    </location>
    <ligand>
        <name>FAD</name>
        <dbReference type="ChEBI" id="CHEBI:57692"/>
    </ligand>
</feature>
<keyword evidence="11" id="KW-0560">Oxidoreductase</keyword>
<protein>
    <submittedName>
        <fullName evidence="19">Endoplasmic oxidoreductin-1</fullName>
    </submittedName>
</protein>
<dbReference type="PIRSF" id="PIRSF017205">
    <property type="entry name" value="ERO1"/>
    <property type="match status" value="1"/>
</dbReference>
<dbReference type="GO" id="GO:0005789">
    <property type="term" value="C:endoplasmic reticulum membrane"/>
    <property type="evidence" value="ECO:0007669"/>
    <property type="project" value="UniProtKB-SubCell"/>
</dbReference>
<evidence type="ECO:0000256" key="9">
    <source>
        <dbReference type="ARBA" id="ARBA00022827"/>
    </source>
</evidence>
<feature type="active site" evidence="16">
    <location>
        <position position="329"/>
    </location>
</feature>